<evidence type="ECO:0000313" key="1">
    <source>
        <dbReference type="EMBL" id="SCZ64975.1"/>
    </source>
</evidence>
<dbReference type="GeneID" id="45657638"/>
<sequence>MYNSDLGISLYEAIREKAAKECSESLLNLIPSACDINEEVHSALAAHDEKKNIDVVNNPELTKKFSNIYSKEW</sequence>
<dbReference type="EMBL" id="FMWJ01000009">
    <property type="protein sequence ID" value="SCZ64975.1"/>
    <property type="molecule type" value="Genomic_DNA"/>
</dbReference>
<dbReference type="AlphaFoldDB" id="A0A1G5QSZ4"/>
<dbReference type="Proteomes" id="UP000183223">
    <property type="component" value="Unassembled WGS sequence"/>
</dbReference>
<keyword evidence="2" id="KW-1185">Reference proteome</keyword>
<gene>
    <name evidence="1" type="ORF">SAMN02982990_02320</name>
</gene>
<accession>A0A1G5QSZ4</accession>
<protein>
    <submittedName>
        <fullName evidence="1">Uncharacterized protein</fullName>
    </submittedName>
</protein>
<dbReference type="RefSeq" id="WP_049584732.1">
    <property type="nucleotide sequence ID" value="NZ_CAWNHP010000001.1"/>
</dbReference>
<dbReference type="OrthoDB" id="6434572at2"/>
<organism evidence="1 2">
    <name type="scientific">Photorhabdus luminescens</name>
    <name type="common">Xenorhabdus luminescens</name>
    <dbReference type="NCBI Taxonomy" id="29488"/>
    <lineage>
        <taxon>Bacteria</taxon>
        <taxon>Pseudomonadati</taxon>
        <taxon>Pseudomonadota</taxon>
        <taxon>Gammaproteobacteria</taxon>
        <taxon>Enterobacterales</taxon>
        <taxon>Morganellaceae</taxon>
        <taxon>Photorhabdus</taxon>
    </lineage>
</organism>
<proteinExistence type="predicted"/>
<evidence type="ECO:0000313" key="2">
    <source>
        <dbReference type="Proteomes" id="UP000183223"/>
    </source>
</evidence>
<reference evidence="2" key="1">
    <citation type="submission" date="2016-10" db="EMBL/GenBank/DDBJ databases">
        <authorList>
            <person name="Varghese N."/>
            <person name="Submissions S."/>
        </authorList>
    </citation>
    <scope>NUCLEOTIDE SEQUENCE [LARGE SCALE GENOMIC DNA]</scope>
    <source>
        <strain evidence="2">ATCC 29999</strain>
    </source>
</reference>
<name>A0A1G5QSZ4_PHOLU</name>